<feature type="transmembrane region" description="Helical" evidence="4">
    <location>
        <begin position="65"/>
        <end position="84"/>
    </location>
</feature>
<evidence type="ECO:0000256" key="1">
    <source>
        <dbReference type="ARBA" id="ARBA00023015"/>
    </source>
</evidence>
<keyword evidence="1" id="KW-0805">Transcription regulation</keyword>
<dbReference type="Proteomes" id="UP000297693">
    <property type="component" value="Unassembled WGS sequence"/>
</dbReference>
<dbReference type="PRINTS" id="PR00032">
    <property type="entry name" value="HTHARAC"/>
</dbReference>
<evidence type="ECO:0000256" key="3">
    <source>
        <dbReference type="ARBA" id="ARBA00023163"/>
    </source>
</evidence>
<dbReference type="Gene3D" id="1.10.10.60">
    <property type="entry name" value="Homeodomain-like"/>
    <property type="match status" value="2"/>
</dbReference>
<keyword evidence="2" id="KW-0238">DNA-binding</keyword>
<keyword evidence="7" id="KW-1185">Reference proteome</keyword>
<dbReference type="GO" id="GO:0043565">
    <property type="term" value="F:sequence-specific DNA binding"/>
    <property type="evidence" value="ECO:0007669"/>
    <property type="project" value="InterPro"/>
</dbReference>
<dbReference type="InterPro" id="IPR009057">
    <property type="entry name" value="Homeodomain-like_sf"/>
</dbReference>
<name>A0A4R9K3B2_9LEPT</name>
<dbReference type="SMART" id="SM00342">
    <property type="entry name" value="HTH_ARAC"/>
    <property type="match status" value="1"/>
</dbReference>
<organism evidence="6 7">
    <name type="scientific">Leptospira ognonensis</name>
    <dbReference type="NCBI Taxonomy" id="2484945"/>
    <lineage>
        <taxon>Bacteria</taxon>
        <taxon>Pseudomonadati</taxon>
        <taxon>Spirochaetota</taxon>
        <taxon>Spirochaetia</taxon>
        <taxon>Leptospirales</taxon>
        <taxon>Leptospiraceae</taxon>
        <taxon>Leptospira</taxon>
    </lineage>
</organism>
<feature type="transmembrane region" description="Helical" evidence="4">
    <location>
        <begin position="33"/>
        <end position="53"/>
    </location>
</feature>
<reference evidence="6" key="1">
    <citation type="journal article" date="2019" name="PLoS Negl. Trop. Dis.">
        <title>Revisiting the worldwide diversity of Leptospira species in the environment.</title>
        <authorList>
            <person name="Vincent A.T."/>
            <person name="Schiettekatte O."/>
            <person name="Bourhy P."/>
            <person name="Veyrier F.J."/>
            <person name="Picardeau M."/>
        </authorList>
    </citation>
    <scope>NUCLEOTIDE SEQUENCE [LARGE SCALE GENOMIC DNA]</scope>
    <source>
        <strain evidence="6">201702476</strain>
    </source>
</reference>
<dbReference type="PROSITE" id="PS01124">
    <property type="entry name" value="HTH_ARAC_FAMILY_2"/>
    <property type="match status" value="1"/>
</dbReference>
<dbReference type="Pfam" id="PF12833">
    <property type="entry name" value="HTH_18"/>
    <property type="match status" value="1"/>
</dbReference>
<feature type="transmembrane region" description="Helical" evidence="4">
    <location>
        <begin position="136"/>
        <end position="157"/>
    </location>
</feature>
<feature type="transmembrane region" description="Helical" evidence="4">
    <location>
        <begin position="177"/>
        <end position="198"/>
    </location>
</feature>
<keyword evidence="4" id="KW-0812">Transmembrane</keyword>
<dbReference type="GO" id="GO:0003700">
    <property type="term" value="F:DNA-binding transcription factor activity"/>
    <property type="evidence" value="ECO:0007669"/>
    <property type="project" value="InterPro"/>
</dbReference>
<feature type="domain" description="HTH araC/xylS-type" evidence="5">
    <location>
        <begin position="257"/>
        <end position="359"/>
    </location>
</feature>
<keyword evidence="3" id="KW-0804">Transcription</keyword>
<keyword evidence="4" id="KW-0472">Membrane</keyword>
<dbReference type="EMBL" id="RQGD01000024">
    <property type="protein sequence ID" value="TGL59364.1"/>
    <property type="molecule type" value="Genomic_DNA"/>
</dbReference>
<keyword evidence="4" id="KW-1133">Transmembrane helix</keyword>
<evidence type="ECO:0000259" key="5">
    <source>
        <dbReference type="PROSITE" id="PS01124"/>
    </source>
</evidence>
<dbReference type="InterPro" id="IPR020449">
    <property type="entry name" value="Tscrpt_reg_AraC-type_HTH"/>
</dbReference>
<evidence type="ECO:0000313" key="6">
    <source>
        <dbReference type="EMBL" id="TGL59364.1"/>
    </source>
</evidence>
<dbReference type="PANTHER" id="PTHR43280">
    <property type="entry name" value="ARAC-FAMILY TRANSCRIPTIONAL REGULATOR"/>
    <property type="match status" value="1"/>
</dbReference>
<evidence type="ECO:0000256" key="4">
    <source>
        <dbReference type="SAM" id="Phobius"/>
    </source>
</evidence>
<dbReference type="SUPFAM" id="SSF46689">
    <property type="entry name" value="Homeodomain-like"/>
    <property type="match status" value="1"/>
</dbReference>
<evidence type="ECO:0000313" key="7">
    <source>
        <dbReference type="Proteomes" id="UP000297693"/>
    </source>
</evidence>
<dbReference type="InterPro" id="IPR018060">
    <property type="entry name" value="HTH_AraC"/>
</dbReference>
<sequence length="364" mass="41829">MNPFFLYFIAFSAALALLFTLGELVVKEKSSQAYIQACLFFLAAIFQSHTFYIASGSYVHFPYFYMLHLPFTSLFGSVLFRYFSIFWTEGKNTVKFRIYESLPPFAVVCLLLPFYSLSGAEKIETITNFPTLGVPFLVKLAITIAVCPIFIASIIVFGQLFRYLRWKTVRESAHLRLVLYVIFLGTLASVIGLFTLYYHKRHGLDLVSGIIGIILILVFLLRQRNPEILGEINRIVIEEKKYQITQLKSVDVTDLGLRLTHLMEESKIYRNDEINLGELSAELAVSQHQLSEFLNQHLGKNFFAYINHYRIREAKELCKNAPEKTILSIAYEVGFPSKSTFYDAFKRETGMSPTEYRKSIRPNG</sequence>
<comment type="caution">
    <text evidence="6">The sequence shown here is derived from an EMBL/GenBank/DDBJ whole genome shotgun (WGS) entry which is preliminary data.</text>
</comment>
<accession>A0A4R9K3B2</accession>
<dbReference type="OrthoDB" id="6866685at2"/>
<feature type="transmembrane region" description="Helical" evidence="4">
    <location>
        <begin position="6"/>
        <end position="26"/>
    </location>
</feature>
<dbReference type="AlphaFoldDB" id="A0A4R9K3B2"/>
<feature type="transmembrane region" description="Helical" evidence="4">
    <location>
        <begin position="96"/>
        <end position="116"/>
    </location>
</feature>
<dbReference type="RefSeq" id="WP_135623552.1">
    <property type="nucleotide sequence ID" value="NZ_RQGD01000024.1"/>
</dbReference>
<protein>
    <submittedName>
        <fullName evidence="6">AraC family transcriptional regulator</fullName>
    </submittedName>
</protein>
<proteinExistence type="predicted"/>
<feature type="transmembrane region" description="Helical" evidence="4">
    <location>
        <begin position="204"/>
        <end position="221"/>
    </location>
</feature>
<gene>
    <name evidence="6" type="ORF">EHQ58_08960</name>
</gene>
<dbReference type="PANTHER" id="PTHR43280:SF29">
    <property type="entry name" value="ARAC-FAMILY TRANSCRIPTIONAL REGULATOR"/>
    <property type="match status" value="1"/>
</dbReference>
<evidence type="ECO:0000256" key="2">
    <source>
        <dbReference type="ARBA" id="ARBA00023125"/>
    </source>
</evidence>